<keyword evidence="2" id="KW-1185">Reference proteome</keyword>
<dbReference type="RefSeq" id="XP_039133240.1">
    <property type="nucleotide sequence ID" value="XM_039277306.1"/>
</dbReference>
<dbReference type="GeneID" id="120270287"/>
<dbReference type="Pfam" id="PF07727">
    <property type="entry name" value="RVT_2"/>
    <property type="match status" value="1"/>
</dbReference>
<feature type="domain" description="Reverse transcriptase Ty1/copia-type" evidence="1">
    <location>
        <begin position="129"/>
        <end position="185"/>
    </location>
</feature>
<sequence>MWEEFDKEIVDKCSQGVDENSINQDELWDEIAIGSCNRVVGKGNIVRQMSSSIYKSRLGSSKSTKQLCNRVKELEEELARPHAEADDRLQASDNQLQAESACRKLFESSLLAALRGQGTPHEIAITASYLRKEFEMKDLGKTRFCLGIQIEHLPTRIFIHQLAYTEKVLKRFNMDKPYPLSTPMVVRTFDVQRDPIRPPSEEDEIFGSETPYLSVISALIYHANNTIPDIAFVVNLLAKYSSTPT</sequence>
<evidence type="ECO:0000259" key="1">
    <source>
        <dbReference type="Pfam" id="PF07727"/>
    </source>
</evidence>
<dbReference type="InterPro" id="IPR013103">
    <property type="entry name" value="RVT_2"/>
</dbReference>
<reference evidence="3" key="1">
    <citation type="submission" date="2025-08" db="UniProtKB">
        <authorList>
            <consortium name="RefSeq"/>
        </authorList>
    </citation>
    <scope>IDENTIFICATION</scope>
</reference>
<evidence type="ECO:0000313" key="3">
    <source>
        <dbReference type="RefSeq" id="XP_039133240.1"/>
    </source>
</evidence>
<dbReference type="Proteomes" id="UP001515500">
    <property type="component" value="Chromosome 10"/>
</dbReference>
<accession>A0AB40C0H5</accession>
<evidence type="ECO:0000313" key="2">
    <source>
        <dbReference type="Proteomes" id="UP001515500"/>
    </source>
</evidence>
<protein>
    <submittedName>
        <fullName evidence="3">Uncharacterized protein LOC120270287</fullName>
    </submittedName>
</protein>
<name>A0AB40C0H5_DIOCR</name>
<organism evidence="2 3">
    <name type="scientific">Dioscorea cayennensis subsp. rotundata</name>
    <name type="common">White Guinea yam</name>
    <name type="synonym">Dioscorea rotundata</name>
    <dbReference type="NCBI Taxonomy" id="55577"/>
    <lineage>
        <taxon>Eukaryota</taxon>
        <taxon>Viridiplantae</taxon>
        <taxon>Streptophyta</taxon>
        <taxon>Embryophyta</taxon>
        <taxon>Tracheophyta</taxon>
        <taxon>Spermatophyta</taxon>
        <taxon>Magnoliopsida</taxon>
        <taxon>Liliopsida</taxon>
        <taxon>Dioscoreales</taxon>
        <taxon>Dioscoreaceae</taxon>
        <taxon>Dioscorea</taxon>
    </lineage>
</organism>
<dbReference type="AlphaFoldDB" id="A0AB40C0H5"/>
<gene>
    <name evidence="3" type="primary">LOC120270287</name>
</gene>
<proteinExistence type="predicted"/>